<evidence type="ECO:0000256" key="1">
    <source>
        <dbReference type="SAM" id="MobiDB-lite"/>
    </source>
</evidence>
<feature type="compositionally biased region" description="Basic residues" evidence="1">
    <location>
        <begin position="484"/>
        <end position="493"/>
    </location>
</feature>
<dbReference type="EMBL" id="JAVHNS010000007">
    <property type="protein sequence ID" value="KAK6348916.1"/>
    <property type="molecule type" value="Genomic_DNA"/>
</dbReference>
<dbReference type="PANTHER" id="PTHR31240:SF0">
    <property type="entry name" value="MATERNAL EFFECT EMBRYO ARREST 18"/>
    <property type="match status" value="1"/>
</dbReference>
<gene>
    <name evidence="2" type="ORF">TWF730_009678</name>
</gene>
<dbReference type="AlphaFoldDB" id="A0AAV9USF4"/>
<evidence type="ECO:0000313" key="2">
    <source>
        <dbReference type="EMBL" id="KAK6348916.1"/>
    </source>
</evidence>
<sequence length="509" mass="55450">MPTPGSIVVISGGSAANSLVDVFKSVSAGSPISYIIGISDNGGSTSELIRVFGGPGIGDIRSRLVRLVPDDTEDEERLRIKGLLNYRLPPSAEAARHEWNLIVEGTHENWNGIPSEKKELLRSFFILVAGEITKRTRPTSTFNFQLASLGNLFITGCRLFFGSLESAIFLFRSICGVPEYTHVIPALNSNFSHHIAAGLADDTVIAGQNQISHPSEEPASGNHPVQLTGNQALLEVTAQLRASSIIPHSPPGPRFGTTTPLNPGYSTPVLYLHDHDEVEDANLPGSLPALRRGNIVFTKEEEAELPARIQRIWYINPYGQEIRPPANPKSLAAIRGAETLVYSIGSLYTSIIPCLILRGMGEAIAASCKHKILILNGSFDRETGPGTTFTALDFVKSIVNACVESRGIIAGETGFEQLTAPTEYKKYITHILYLEGDDVPKVDTAKFKELEIQCWKVAGKKNEKGKGFLFEMPALGQALDMIRGKRRSPKQRRSTVDSTRTQSLPVLEV</sequence>
<dbReference type="GO" id="GO:0043743">
    <property type="term" value="F:LPPG:FO 2-phospho-L-lactate transferase activity"/>
    <property type="evidence" value="ECO:0007669"/>
    <property type="project" value="InterPro"/>
</dbReference>
<dbReference type="SUPFAM" id="SSF142338">
    <property type="entry name" value="CofD-like"/>
    <property type="match status" value="1"/>
</dbReference>
<dbReference type="InterPro" id="IPR038136">
    <property type="entry name" value="CofD-like_dom_sf"/>
</dbReference>
<comment type="caution">
    <text evidence="2">The sequence shown here is derived from an EMBL/GenBank/DDBJ whole genome shotgun (WGS) entry which is preliminary data.</text>
</comment>
<keyword evidence="3" id="KW-1185">Reference proteome</keyword>
<dbReference type="Pfam" id="PF01933">
    <property type="entry name" value="CofD"/>
    <property type="match status" value="1"/>
</dbReference>
<dbReference type="InterPro" id="IPR002882">
    <property type="entry name" value="CofD"/>
</dbReference>
<organism evidence="2 3">
    <name type="scientific">Orbilia blumenaviensis</name>
    <dbReference type="NCBI Taxonomy" id="1796055"/>
    <lineage>
        <taxon>Eukaryota</taxon>
        <taxon>Fungi</taxon>
        <taxon>Dikarya</taxon>
        <taxon>Ascomycota</taxon>
        <taxon>Pezizomycotina</taxon>
        <taxon>Orbiliomycetes</taxon>
        <taxon>Orbiliales</taxon>
        <taxon>Orbiliaceae</taxon>
        <taxon>Orbilia</taxon>
    </lineage>
</organism>
<feature type="compositionally biased region" description="Polar residues" evidence="1">
    <location>
        <begin position="496"/>
        <end position="509"/>
    </location>
</feature>
<dbReference type="CDD" id="cd07187">
    <property type="entry name" value="YvcK_like"/>
    <property type="match status" value="1"/>
</dbReference>
<dbReference type="Proteomes" id="UP001373714">
    <property type="component" value="Unassembled WGS sequence"/>
</dbReference>
<name>A0AAV9USF4_9PEZI</name>
<protein>
    <submittedName>
        <fullName evidence="2">Uncharacterized protein</fullName>
    </submittedName>
</protein>
<accession>A0AAV9USF4</accession>
<dbReference type="PANTHER" id="PTHR31240">
    <property type="entry name" value="MATERNAL EFFECT EMBRYO ARREST 18"/>
    <property type="match status" value="1"/>
</dbReference>
<feature type="region of interest" description="Disordered" evidence="1">
    <location>
        <begin position="484"/>
        <end position="509"/>
    </location>
</feature>
<dbReference type="Gene3D" id="3.40.50.10680">
    <property type="entry name" value="CofD-like domains"/>
    <property type="match status" value="2"/>
</dbReference>
<evidence type="ECO:0000313" key="3">
    <source>
        <dbReference type="Proteomes" id="UP001373714"/>
    </source>
</evidence>
<reference evidence="2 3" key="1">
    <citation type="submission" date="2019-10" db="EMBL/GenBank/DDBJ databases">
        <authorList>
            <person name="Palmer J.M."/>
        </authorList>
    </citation>
    <scope>NUCLEOTIDE SEQUENCE [LARGE SCALE GENOMIC DNA]</scope>
    <source>
        <strain evidence="2 3">TWF730</strain>
    </source>
</reference>
<proteinExistence type="predicted"/>